<dbReference type="OrthoDB" id="6372253at2"/>
<sequence length="354" mass="40791">MEQKNAGSIVSEIDNWKAREARMQKLFSDGIIHDSAFLKQKLSFYDHLQAKYAKTPDPEEKMVLAILAKQRSQLRAQVYPGILQRIFSQVIEPIRQKHIQQQQTVKSNHNLTELKQALNVAGFGNVFPRLEKQLQNGHQQFKIPVSHYVSVNQKMDYNLSFSRDKQGQYRFENYQATLTKEGKPAETRSQVFSSHEAVNALQAKNLLEGRAIHKDNHFDLSGSQQPGWIKLDFNDKDPSGNHKLKEFNQGYGFDLEKVLKQLPIEKSDLENPQKQNLLLSLKDGNREQVLFNSQGRTYRISLEANPQFKTVDLFDENSKKVSLLQLTGPQKKEPEIRQKPTIRIMHSRKNGVSI</sequence>
<evidence type="ECO:0000313" key="1">
    <source>
        <dbReference type="EMBL" id="TDE18078.1"/>
    </source>
</evidence>
<accession>A0A4V2Z4Y8</accession>
<evidence type="ECO:0008006" key="3">
    <source>
        <dbReference type="Google" id="ProtNLM"/>
    </source>
</evidence>
<reference evidence="1 2" key="1">
    <citation type="submission" date="2019-03" db="EMBL/GenBank/DDBJ databases">
        <title>Dyadobacter AR-3-6 sp. nov., isolated from arctic soil.</title>
        <authorList>
            <person name="Chaudhary D.K."/>
        </authorList>
    </citation>
    <scope>NUCLEOTIDE SEQUENCE [LARGE SCALE GENOMIC DNA]</scope>
    <source>
        <strain evidence="1 2">AR-3-6</strain>
    </source>
</reference>
<dbReference type="AlphaFoldDB" id="A0A4V2Z4Y8"/>
<gene>
    <name evidence="1" type="ORF">E0F88_00565</name>
</gene>
<dbReference type="Proteomes" id="UP000294850">
    <property type="component" value="Unassembled WGS sequence"/>
</dbReference>
<evidence type="ECO:0000313" key="2">
    <source>
        <dbReference type="Proteomes" id="UP000294850"/>
    </source>
</evidence>
<name>A0A4V2Z4Y8_9BACT</name>
<keyword evidence="2" id="KW-1185">Reference proteome</keyword>
<dbReference type="RefSeq" id="WP_131955640.1">
    <property type="nucleotide sequence ID" value="NZ_SMFL01000001.1"/>
</dbReference>
<proteinExistence type="predicted"/>
<protein>
    <recommendedName>
        <fullName evidence="3">DUF3945 domain-containing protein</fullName>
    </recommendedName>
</protein>
<dbReference type="EMBL" id="SMFL01000001">
    <property type="protein sequence ID" value="TDE18078.1"/>
    <property type="molecule type" value="Genomic_DNA"/>
</dbReference>
<comment type="caution">
    <text evidence="1">The sequence shown here is derived from an EMBL/GenBank/DDBJ whole genome shotgun (WGS) entry which is preliminary data.</text>
</comment>
<organism evidence="1 2">
    <name type="scientific">Dyadobacter psychrotolerans</name>
    <dbReference type="NCBI Taxonomy" id="2541721"/>
    <lineage>
        <taxon>Bacteria</taxon>
        <taxon>Pseudomonadati</taxon>
        <taxon>Bacteroidota</taxon>
        <taxon>Cytophagia</taxon>
        <taxon>Cytophagales</taxon>
        <taxon>Spirosomataceae</taxon>
        <taxon>Dyadobacter</taxon>
    </lineage>
</organism>